<evidence type="ECO:0000313" key="3">
    <source>
        <dbReference type="Proteomes" id="UP000827897"/>
    </source>
</evidence>
<gene>
    <name evidence="2" type="primary">30</name>
    <name evidence="2" type="ORF">SEA_EASTWEST_30</name>
</gene>
<feature type="transmembrane region" description="Helical" evidence="1">
    <location>
        <begin position="30"/>
        <end position="51"/>
    </location>
</feature>
<proteinExistence type="predicted"/>
<sequence length="112" mass="12028">MGRYEAKPNRAGATQSEHPWRAATRTFVQVGIPSFLAFAVLVPEIVDVVLVTMGDAAPPKLRVALLAVAGAITLTATIISRIMALPRVVAFTRKYMSWLAPDDKPAEQIVAG</sequence>
<name>A0AAE8YK64_9CAUD</name>
<dbReference type="Proteomes" id="UP000827897">
    <property type="component" value="Segment"/>
</dbReference>
<accession>A0AAE8YK64</accession>
<evidence type="ECO:0000256" key="1">
    <source>
        <dbReference type="SAM" id="Phobius"/>
    </source>
</evidence>
<reference evidence="2" key="1">
    <citation type="submission" date="2021-10" db="EMBL/GenBank/DDBJ databases">
        <authorList>
            <person name="Valenzuela N."/>
            <person name="Pablo J."/>
            <person name="Strother B."/>
            <person name="Cravalho Y."/>
            <person name="Barto Z."/>
            <person name="Kane C."/>
            <person name="Chong R.A."/>
            <person name="Kawasaki K."/>
            <person name="Cruz S."/>
            <person name="Porter M.L."/>
            <person name="Pearce R."/>
            <person name="Hohenstein G."/>
            <person name="Li K."/>
            <person name="Kaniho J."/>
            <person name="Sadones M."/>
            <person name="Hamlin F."/>
            <person name="Daniels M."/>
            <person name="McKee K."/>
            <person name="Reed F."/>
            <person name="Donachie S."/>
            <person name="Bollivar D.W."/>
            <person name="Garlena R.A."/>
            <person name="Russell D.A."/>
            <person name="Jacobs-Sera D."/>
            <person name="Hatfull G.F."/>
        </authorList>
    </citation>
    <scope>NUCLEOTIDE SEQUENCE</scope>
</reference>
<keyword evidence="3" id="KW-1185">Reference proteome</keyword>
<feature type="transmembrane region" description="Helical" evidence="1">
    <location>
        <begin position="63"/>
        <end position="84"/>
    </location>
</feature>
<protein>
    <submittedName>
        <fullName evidence="2">Membrane protein</fullName>
    </submittedName>
</protein>
<keyword evidence="1" id="KW-1133">Transmembrane helix</keyword>
<dbReference type="EMBL" id="OK999980">
    <property type="protein sequence ID" value="UGL61913.1"/>
    <property type="molecule type" value="Genomic_DNA"/>
</dbReference>
<keyword evidence="1" id="KW-0812">Transmembrane</keyword>
<keyword evidence="1" id="KW-0472">Membrane</keyword>
<evidence type="ECO:0000313" key="2">
    <source>
        <dbReference type="EMBL" id="UGL61913.1"/>
    </source>
</evidence>
<organism evidence="2 3">
    <name type="scientific">Arthrobacter phage EastWest</name>
    <dbReference type="NCBI Taxonomy" id="2894292"/>
    <lineage>
        <taxon>Viruses</taxon>
        <taxon>Duplodnaviria</taxon>
        <taxon>Heunggongvirae</taxon>
        <taxon>Uroviricota</taxon>
        <taxon>Caudoviricetes</taxon>
        <taxon>Berryhillviridae</taxon>
        <taxon>Eastwestvirus</taxon>
        <taxon>Eastwestvirus eastwest</taxon>
    </lineage>
</organism>